<protein>
    <submittedName>
        <fullName evidence="2">GNAT family N-acetyltransferase</fullName>
        <ecNumber evidence="2">2.3.1.-</ecNumber>
    </submittedName>
</protein>
<evidence type="ECO:0000313" key="3">
    <source>
        <dbReference type="Proteomes" id="UP000739538"/>
    </source>
</evidence>
<organism evidence="2 3">
    <name type="scientific">Eiseniibacteriota bacterium</name>
    <dbReference type="NCBI Taxonomy" id="2212470"/>
    <lineage>
        <taxon>Bacteria</taxon>
        <taxon>Candidatus Eiseniibacteriota</taxon>
    </lineage>
</organism>
<evidence type="ECO:0000313" key="2">
    <source>
        <dbReference type="EMBL" id="MCA9756963.1"/>
    </source>
</evidence>
<dbReference type="AlphaFoldDB" id="A0A956NFK0"/>
<dbReference type="GO" id="GO:0016747">
    <property type="term" value="F:acyltransferase activity, transferring groups other than amino-acyl groups"/>
    <property type="evidence" value="ECO:0007669"/>
    <property type="project" value="InterPro"/>
</dbReference>
<feature type="domain" description="N-acetyltransferase" evidence="1">
    <location>
        <begin position="12"/>
        <end position="153"/>
    </location>
</feature>
<keyword evidence="2" id="KW-0012">Acyltransferase</keyword>
<reference evidence="2" key="1">
    <citation type="submission" date="2020-04" db="EMBL/GenBank/DDBJ databases">
        <authorList>
            <person name="Zhang T."/>
        </authorList>
    </citation>
    <scope>NUCLEOTIDE SEQUENCE</scope>
    <source>
        <strain evidence="2">HKST-UBA02</strain>
    </source>
</reference>
<dbReference type="PROSITE" id="PS51186">
    <property type="entry name" value="GNAT"/>
    <property type="match status" value="1"/>
</dbReference>
<comment type="caution">
    <text evidence="2">The sequence shown here is derived from an EMBL/GenBank/DDBJ whole genome shotgun (WGS) entry which is preliminary data.</text>
</comment>
<dbReference type="Proteomes" id="UP000739538">
    <property type="component" value="Unassembled WGS sequence"/>
</dbReference>
<dbReference type="Gene3D" id="3.40.630.30">
    <property type="match status" value="1"/>
</dbReference>
<gene>
    <name evidence="2" type="ORF">KDA27_14255</name>
</gene>
<dbReference type="InterPro" id="IPR016181">
    <property type="entry name" value="Acyl_CoA_acyltransferase"/>
</dbReference>
<dbReference type="SUPFAM" id="SSF55729">
    <property type="entry name" value="Acyl-CoA N-acyltransferases (Nat)"/>
    <property type="match status" value="1"/>
</dbReference>
<dbReference type="EC" id="2.3.1.-" evidence="2"/>
<evidence type="ECO:0000259" key="1">
    <source>
        <dbReference type="PROSITE" id="PS51186"/>
    </source>
</evidence>
<proteinExistence type="predicted"/>
<accession>A0A956NFK0</accession>
<dbReference type="EMBL" id="JAGQHS010000075">
    <property type="protein sequence ID" value="MCA9756963.1"/>
    <property type="molecule type" value="Genomic_DNA"/>
</dbReference>
<reference evidence="2" key="2">
    <citation type="journal article" date="2021" name="Microbiome">
        <title>Successional dynamics and alternative stable states in a saline activated sludge microbial community over 9 years.</title>
        <authorList>
            <person name="Wang Y."/>
            <person name="Ye J."/>
            <person name="Ju F."/>
            <person name="Liu L."/>
            <person name="Boyd J.A."/>
            <person name="Deng Y."/>
            <person name="Parks D.H."/>
            <person name="Jiang X."/>
            <person name="Yin X."/>
            <person name="Woodcroft B.J."/>
            <person name="Tyson G.W."/>
            <person name="Hugenholtz P."/>
            <person name="Polz M.F."/>
            <person name="Zhang T."/>
        </authorList>
    </citation>
    <scope>NUCLEOTIDE SEQUENCE</scope>
    <source>
        <strain evidence="2">HKST-UBA02</strain>
    </source>
</reference>
<dbReference type="Pfam" id="PF13508">
    <property type="entry name" value="Acetyltransf_7"/>
    <property type="match status" value="1"/>
</dbReference>
<sequence length="157" mass="17390">MTTALAASREPLLVSRARTEDLAEVSELLLRAVPDCIPQTVEQLWERRDQTWVARREDGGPILASAALVEMDDGRYELRSVIVEPGARGSGVGQELVSHLLANGGVGDGDVCCVTRHPRFFRRLGFVPIGVPWESGAASARTRKRIPMRRRNQEMSR</sequence>
<dbReference type="InterPro" id="IPR000182">
    <property type="entry name" value="GNAT_dom"/>
</dbReference>
<dbReference type="CDD" id="cd04301">
    <property type="entry name" value="NAT_SF"/>
    <property type="match status" value="1"/>
</dbReference>
<keyword evidence="2" id="KW-0808">Transferase</keyword>
<name>A0A956NFK0_UNCEI</name>